<organism evidence="9 10">
    <name type="scientific">Modestobacter versicolor</name>
    <dbReference type="NCBI Taxonomy" id="429133"/>
    <lineage>
        <taxon>Bacteria</taxon>
        <taxon>Bacillati</taxon>
        <taxon>Actinomycetota</taxon>
        <taxon>Actinomycetes</taxon>
        <taxon>Geodermatophilales</taxon>
        <taxon>Geodermatophilaceae</taxon>
        <taxon>Modestobacter</taxon>
    </lineage>
</organism>
<evidence type="ECO:0000256" key="1">
    <source>
        <dbReference type="ARBA" id="ARBA00008072"/>
    </source>
</evidence>
<dbReference type="Pfam" id="PF08240">
    <property type="entry name" value="ADH_N"/>
    <property type="match status" value="1"/>
</dbReference>
<dbReference type="PROSITE" id="PS00059">
    <property type="entry name" value="ADH_ZINC"/>
    <property type="match status" value="1"/>
</dbReference>
<dbReference type="SUPFAM" id="SSF50129">
    <property type="entry name" value="GroES-like"/>
    <property type="match status" value="2"/>
</dbReference>
<comment type="similarity">
    <text evidence="1 6">Belongs to the zinc-containing alcohol dehydrogenase family.</text>
</comment>
<sequence length="372" mass="39093">MRTTAAVIRETGKPFQITELELDEPRTGEVRLRFVASGMCHSDEHLRTGDSVARLPMVGGHEGAGVVEAVGPGVTRVAVGDHVVCSFIPACGVCRYCSTGRQNLCDQGAQMATGMLADGSFRFHDDDGTDLGGFCMLGTFSQRAVVSQASCVRIDEDIPFEVAALVGCGVPTGWGASVYAAKVAAGDTVVVFGAGGVGSNAVQGAHFAGAKNLVVVDPVAFKREKAMEFGATHVFPDAASAHEAVVDMTRGQLADHAVITVGVLDADVVRQATAIVGKGAQVTVTSVGRSTDEQIQLAANGGVVGYQRNIQGHIFGMCNPLTDIPKLLGLYRSGHLKLDELITRRYPLDEVNQGYQDLEDGKLIRGVIVHDS</sequence>
<dbReference type="InterPro" id="IPR013149">
    <property type="entry name" value="ADH-like_C"/>
</dbReference>
<evidence type="ECO:0000256" key="4">
    <source>
        <dbReference type="ARBA" id="ARBA00023002"/>
    </source>
</evidence>
<dbReference type="EC" id="1.1.1.284" evidence="8"/>
<name>A0A323V9T4_9ACTN</name>
<dbReference type="InterPro" id="IPR023921">
    <property type="entry name" value="ADH_Zn_actinomycetes"/>
</dbReference>
<dbReference type="GO" id="GO:0046294">
    <property type="term" value="P:formaldehyde catabolic process"/>
    <property type="evidence" value="ECO:0007669"/>
    <property type="project" value="TreeGrafter"/>
</dbReference>
<evidence type="ECO:0000313" key="11">
    <source>
        <dbReference type="Proteomes" id="UP000580718"/>
    </source>
</evidence>
<dbReference type="InterPro" id="IPR020843">
    <property type="entry name" value="ER"/>
</dbReference>
<dbReference type="PANTHER" id="PTHR43880">
    <property type="entry name" value="ALCOHOL DEHYDROGENASE"/>
    <property type="match status" value="1"/>
</dbReference>
<reference evidence="8 11" key="2">
    <citation type="submission" date="2020-08" db="EMBL/GenBank/DDBJ databases">
        <title>Sequencing the genomes of 1000 actinobacteria strains.</title>
        <authorList>
            <person name="Klenk H.-P."/>
        </authorList>
    </citation>
    <scope>NUCLEOTIDE SEQUENCE [LARGE SCALE GENOMIC DNA]</scope>
    <source>
        <strain evidence="8 11">DSM 16678</strain>
    </source>
</reference>
<keyword evidence="3 6" id="KW-0862">Zinc</keyword>
<dbReference type="InterPro" id="IPR013154">
    <property type="entry name" value="ADH-like_N"/>
</dbReference>
<dbReference type="SMART" id="SM00829">
    <property type="entry name" value="PKS_ER"/>
    <property type="match status" value="1"/>
</dbReference>
<dbReference type="RefSeq" id="WP_110552153.1">
    <property type="nucleotide sequence ID" value="NZ_JACIBU010000001.1"/>
</dbReference>
<comment type="cofactor">
    <cofactor evidence="6">
        <name>Zn(2+)</name>
        <dbReference type="ChEBI" id="CHEBI:29105"/>
    </cofactor>
</comment>
<dbReference type="EC" id="1.1.1.1" evidence="8"/>
<dbReference type="EMBL" id="QKNV01000086">
    <property type="protein sequence ID" value="PZA21475.1"/>
    <property type="molecule type" value="Genomic_DNA"/>
</dbReference>
<dbReference type="EMBL" id="JACIBU010000001">
    <property type="protein sequence ID" value="MBB3678122.1"/>
    <property type="molecule type" value="Genomic_DNA"/>
</dbReference>
<comment type="caution">
    <text evidence="9">The sequence shown here is derived from an EMBL/GenBank/DDBJ whole genome shotgun (WGS) entry which is preliminary data.</text>
</comment>
<evidence type="ECO:0000256" key="6">
    <source>
        <dbReference type="RuleBase" id="RU361277"/>
    </source>
</evidence>
<dbReference type="PANTHER" id="PTHR43880:SF12">
    <property type="entry name" value="ALCOHOL DEHYDROGENASE CLASS-3"/>
    <property type="match status" value="1"/>
</dbReference>
<proteinExistence type="inferred from homology"/>
<dbReference type="Proteomes" id="UP000247602">
    <property type="component" value="Unassembled WGS sequence"/>
</dbReference>
<keyword evidence="5" id="KW-0520">NAD</keyword>
<accession>A0A323V9T4</accession>
<evidence type="ECO:0000256" key="3">
    <source>
        <dbReference type="ARBA" id="ARBA00022833"/>
    </source>
</evidence>
<protein>
    <submittedName>
        <fullName evidence="8 9">Alcohol dehydrogenase</fullName>
        <ecNumber evidence="8">1.1.1.1</ecNumber>
        <ecNumber evidence="8">1.1.1.284</ecNumber>
    </submittedName>
</protein>
<feature type="domain" description="Enoyl reductase (ER)" evidence="7">
    <location>
        <begin position="12"/>
        <end position="368"/>
    </location>
</feature>
<keyword evidence="2 6" id="KW-0479">Metal-binding</keyword>
<dbReference type="CDD" id="cd08279">
    <property type="entry name" value="Zn_ADH_class_III"/>
    <property type="match status" value="1"/>
</dbReference>
<dbReference type="InterPro" id="IPR011032">
    <property type="entry name" value="GroES-like_sf"/>
</dbReference>
<dbReference type="AlphaFoldDB" id="A0A323V9T4"/>
<evidence type="ECO:0000313" key="9">
    <source>
        <dbReference type="EMBL" id="PZA21475.1"/>
    </source>
</evidence>
<dbReference type="GO" id="GO:0008270">
    <property type="term" value="F:zinc ion binding"/>
    <property type="evidence" value="ECO:0007669"/>
    <property type="project" value="InterPro"/>
</dbReference>
<dbReference type="InterPro" id="IPR036291">
    <property type="entry name" value="NAD(P)-bd_dom_sf"/>
</dbReference>
<dbReference type="GO" id="GO:0051903">
    <property type="term" value="F:S-(hydroxymethyl)glutathione dehydrogenase [NAD(P)+] activity"/>
    <property type="evidence" value="ECO:0007669"/>
    <property type="project" value="UniProtKB-EC"/>
</dbReference>
<dbReference type="Gene3D" id="3.40.50.720">
    <property type="entry name" value="NAD(P)-binding Rossmann-like Domain"/>
    <property type="match status" value="1"/>
</dbReference>
<dbReference type="Proteomes" id="UP000580718">
    <property type="component" value="Unassembled WGS sequence"/>
</dbReference>
<evidence type="ECO:0000259" key="7">
    <source>
        <dbReference type="SMART" id="SM00829"/>
    </source>
</evidence>
<evidence type="ECO:0000313" key="8">
    <source>
        <dbReference type="EMBL" id="MBB3678122.1"/>
    </source>
</evidence>
<evidence type="ECO:0000256" key="5">
    <source>
        <dbReference type="ARBA" id="ARBA00023027"/>
    </source>
</evidence>
<dbReference type="Pfam" id="PF00107">
    <property type="entry name" value="ADH_zinc_N"/>
    <property type="match status" value="1"/>
</dbReference>
<gene>
    <name evidence="9" type="ORF">DMO24_10020</name>
    <name evidence="8" type="ORF">FHX36_003857</name>
</gene>
<dbReference type="NCBIfam" id="TIGR03989">
    <property type="entry name" value="Rxyl_3153"/>
    <property type="match status" value="1"/>
</dbReference>
<keyword evidence="10" id="KW-1185">Reference proteome</keyword>
<dbReference type="InterPro" id="IPR002328">
    <property type="entry name" value="ADH_Zn_CS"/>
</dbReference>
<dbReference type="Gene3D" id="3.90.180.10">
    <property type="entry name" value="Medium-chain alcohol dehydrogenases, catalytic domain"/>
    <property type="match status" value="1"/>
</dbReference>
<reference evidence="9 10" key="1">
    <citation type="submission" date="2018-06" db="EMBL/GenBank/DDBJ databases">
        <title>Draft genome sequence of Modestobacter versicolor CP153-2.</title>
        <authorList>
            <person name="Gundlapally S.R."/>
        </authorList>
    </citation>
    <scope>NUCLEOTIDE SEQUENCE [LARGE SCALE GENOMIC DNA]</scope>
    <source>
        <strain evidence="9 10">CP153-2</strain>
    </source>
</reference>
<evidence type="ECO:0000256" key="2">
    <source>
        <dbReference type="ARBA" id="ARBA00022723"/>
    </source>
</evidence>
<keyword evidence="4 8" id="KW-0560">Oxidoreductase</keyword>
<dbReference type="OrthoDB" id="3265141at2"/>
<dbReference type="GO" id="GO:0005829">
    <property type="term" value="C:cytosol"/>
    <property type="evidence" value="ECO:0007669"/>
    <property type="project" value="TreeGrafter"/>
</dbReference>
<dbReference type="GO" id="GO:0004022">
    <property type="term" value="F:alcohol dehydrogenase (NAD+) activity"/>
    <property type="evidence" value="ECO:0007669"/>
    <property type="project" value="UniProtKB-EC"/>
</dbReference>
<dbReference type="SUPFAM" id="SSF51735">
    <property type="entry name" value="NAD(P)-binding Rossmann-fold domains"/>
    <property type="match status" value="1"/>
</dbReference>
<evidence type="ECO:0000313" key="10">
    <source>
        <dbReference type="Proteomes" id="UP000247602"/>
    </source>
</evidence>